<dbReference type="CDD" id="cd03671">
    <property type="entry name" value="NUDIX_Ap4A_hydrolase_plant_like"/>
    <property type="match status" value="1"/>
</dbReference>
<dbReference type="PANTHER" id="PTHR11839:SF22">
    <property type="entry name" value="NUDIX HYDROLASE 26, CHLOROPLASTIC"/>
    <property type="match status" value="1"/>
</dbReference>
<comment type="cofactor">
    <cofactor evidence="1">
        <name>Mn(2+)</name>
        <dbReference type="ChEBI" id="CHEBI:29035"/>
    </cofactor>
</comment>
<dbReference type="Gene3D" id="3.90.79.10">
    <property type="entry name" value="Nucleoside Triphosphate Pyrophosphohydrolase"/>
    <property type="match status" value="1"/>
</dbReference>
<dbReference type="PRINTS" id="PR00502">
    <property type="entry name" value="NUDIXFAMILY"/>
</dbReference>
<comment type="function">
    <text evidence="4">Accelerates the degradation of transcripts by removing pyrophosphate from the 5'-end of triphosphorylated RNA, leading to a more labile monophosphorylated state that can stimulate subsequent ribonuclease cleavage.</text>
</comment>
<dbReference type="EC" id="3.6.1.-" evidence="4"/>
<proteinExistence type="inferred from homology"/>
<dbReference type="InterPro" id="IPR020476">
    <property type="entry name" value="Nudix_hydrolase"/>
</dbReference>
<dbReference type="GO" id="GO:0019693">
    <property type="term" value="P:ribose phosphate metabolic process"/>
    <property type="evidence" value="ECO:0007669"/>
    <property type="project" value="TreeGrafter"/>
</dbReference>
<dbReference type="NCBIfam" id="NF001938">
    <property type="entry name" value="PRK00714.1-5"/>
    <property type="match status" value="1"/>
</dbReference>
<dbReference type="HAMAP" id="MF_00298">
    <property type="entry name" value="Nudix_RppH"/>
    <property type="match status" value="1"/>
</dbReference>
<feature type="short sequence motif" description="Nudix box" evidence="4">
    <location>
        <begin position="45"/>
        <end position="66"/>
    </location>
</feature>
<evidence type="ECO:0000256" key="3">
    <source>
        <dbReference type="ARBA" id="ARBA00022801"/>
    </source>
</evidence>
<evidence type="ECO:0000256" key="4">
    <source>
        <dbReference type="HAMAP-Rule" id="MF_00298"/>
    </source>
</evidence>
<dbReference type="SUPFAM" id="SSF55811">
    <property type="entry name" value="Nudix"/>
    <property type="match status" value="1"/>
</dbReference>
<gene>
    <name evidence="4" type="primary">rppH</name>
    <name evidence="4" type="synonym">nudH</name>
    <name evidence="6" type="ORF">SAMN06273572_10869</name>
</gene>
<evidence type="ECO:0000313" key="7">
    <source>
        <dbReference type="Proteomes" id="UP000220034"/>
    </source>
</evidence>
<dbReference type="InterPro" id="IPR022927">
    <property type="entry name" value="RppH"/>
</dbReference>
<dbReference type="Proteomes" id="UP000220034">
    <property type="component" value="Unassembled WGS sequence"/>
</dbReference>
<dbReference type="PROSITE" id="PS51462">
    <property type="entry name" value="NUDIX"/>
    <property type="match status" value="1"/>
</dbReference>
<reference evidence="7" key="1">
    <citation type="submission" date="2017-09" db="EMBL/GenBank/DDBJ databases">
        <authorList>
            <person name="Varghese N."/>
            <person name="Submissions S."/>
        </authorList>
    </citation>
    <scope>NUCLEOTIDE SEQUENCE [LARGE SCALE GENOMIC DNA]</scope>
    <source>
        <strain evidence="7">C7</strain>
    </source>
</reference>
<comment type="cofactor">
    <cofactor evidence="2">
        <name>Mg(2+)</name>
        <dbReference type="ChEBI" id="CHEBI:18420"/>
    </cofactor>
</comment>
<keyword evidence="3 4" id="KW-0378">Hydrolase</keyword>
<evidence type="ECO:0000256" key="2">
    <source>
        <dbReference type="ARBA" id="ARBA00001946"/>
    </source>
</evidence>
<sequence length="162" mass="17886">MLSAAEIAALPYRPCVGVMLTDGAGRLFAGARVHGAVGAWQAPQGGIDEGETPEAAALRELEEETGVAPDQVTVLAQSAEWHHYDLPHDVVPKRWGGRFRGQKQVWFLIRLDAGDTAINVDVDHAEFSDWRWMTPDQMVEVIVPFKRPIYRAVLDEFAPVLA</sequence>
<evidence type="ECO:0000256" key="1">
    <source>
        <dbReference type="ARBA" id="ARBA00001936"/>
    </source>
</evidence>
<dbReference type="PROSITE" id="PS00893">
    <property type="entry name" value="NUDIX_BOX"/>
    <property type="match status" value="1"/>
</dbReference>
<dbReference type="GO" id="GO:0008893">
    <property type="term" value="F:guanosine-3',5'-bis(diphosphate) 3'-diphosphatase activity"/>
    <property type="evidence" value="ECO:0007669"/>
    <property type="project" value="TreeGrafter"/>
</dbReference>
<dbReference type="EMBL" id="OCTN01000008">
    <property type="protein sequence ID" value="SOH95196.1"/>
    <property type="molecule type" value="Genomic_DNA"/>
</dbReference>
<accession>A0A2C9CV13</accession>
<evidence type="ECO:0000259" key="5">
    <source>
        <dbReference type="PROSITE" id="PS51462"/>
    </source>
</evidence>
<organism evidence="6 7">
    <name type="scientific">Pontivivens marinum</name>
    <dbReference type="NCBI Taxonomy" id="1690039"/>
    <lineage>
        <taxon>Bacteria</taxon>
        <taxon>Pseudomonadati</taxon>
        <taxon>Pseudomonadota</taxon>
        <taxon>Alphaproteobacteria</taxon>
        <taxon>Rhodobacterales</taxon>
        <taxon>Paracoccaceae</taxon>
        <taxon>Pontivivens</taxon>
    </lineage>
</organism>
<dbReference type="GO" id="GO:0034432">
    <property type="term" value="F:bis(5'-adenosyl)-pentaphosphatase activity"/>
    <property type="evidence" value="ECO:0007669"/>
    <property type="project" value="TreeGrafter"/>
</dbReference>
<dbReference type="InterPro" id="IPR020084">
    <property type="entry name" value="NUDIX_hydrolase_CS"/>
</dbReference>
<protein>
    <recommendedName>
        <fullName evidence="4">RNA pyrophosphohydrolase</fullName>
        <ecNumber evidence="4">3.6.1.-</ecNumber>
    </recommendedName>
    <alternativeName>
        <fullName evidence="4">(Di)nucleoside polyphosphate hydrolase</fullName>
    </alternativeName>
</protein>
<dbReference type="PANTHER" id="PTHR11839">
    <property type="entry name" value="UDP/ADP-SUGAR PYROPHOSPHATASE"/>
    <property type="match status" value="1"/>
</dbReference>
<dbReference type="InterPro" id="IPR000086">
    <property type="entry name" value="NUDIX_hydrolase_dom"/>
</dbReference>
<comment type="cofactor">
    <cofactor evidence="4">
        <name>a divalent metal cation</name>
        <dbReference type="ChEBI" id="CHEBI:60240"/>
    </cofactor>
</comment>
<evidence type="ECO:0000313" key="6">
    <source>
        <dbReference type="EMBL" id="SOH95196.1"/>
    </source>
</evidence>
<dbReference type="GO" id="GO:0006753">
    <property type="term" value="P:nucleoside phosphate metabolic process"/>
    <property type="evidence" value="ECO:0007669"/>
    <property type="project" value="TreeGrafter"/>
</dbReference>
<dbReference type="InterPro" id="IPR015797">
    <property type="entry name" value="NUDIX_hydrolase-like_dom_sf"/>
</dbReference>
<comment type="similarity">
    <text evidence="4">Belongs to the Nudix hydrolase family. RppH subfamily.</text>
</comment>
<dbReference type="AlphaFoldDB" id="A0A2C9CV13"/>
<feature type="domain" description="Nudix hydrolase" evidence="5">
    <location>
        <begin position="11"/>
        <end position="155"/>
    </location>
</feature>
<name>A0A2C9CV13_9RHOB</name>
<keyword evidence="7" id="KW-1185">Reference proteome</keyword>
<dbReference type="Pfam" id="PF00293">
    <property type="entry name" value="NUDIX"/>
    <property type="match status" value="1"/>
</dbReference>